<evidence type="ECO:0000256" key="8">
    <source>
        <dbReference type="ARBA" id="ARBA00045763"/>
    </source>
</evidence>
<evidence type="ECO:0000256" key="2">
    <source>
        <dbReference type="ARBA" id="ARBA00009604"/>
    </source>
</evidence>
<dbReference type="GO" id="GO:0000287">
    <property type="term" value="F:magnesium ion binding"/>
    <property type="evidence" value="ECO:0007669"/>
    <property type="project" value="InterPro"/>
</dbReference>
<dbReference type="InterPro" id="IPR000941">
    <property type="entry name" value="Enolase"/>
</dbReference>
<dbReference type="GO" id="GO:0004634">
    <property type="term" value="F:phosphopyruvate hydratase activity"/>
    <property type="evidence" value="ECO:0007669"/>
    <property type="project" value="UniProtKB-EC"/>
</dbReference>
<dbReference type="GO" id="GO:0000015">
    <property type="term" value="C:phosphopyruvate hydratase complex"/>
    <property type="evidence" value="ECO:0007669"/>
    <property type="project" value="InterPro"/>
</dbReference>
<reference evidence="10 11" key="1">
    <citation type="journal article" date="2009" name="Proc. Natl. Acad. Sci. U.S.A.">
        <title>The genomic basis of trophic strategy in marine bacteria.</title>
        <authorList>
            <person name="Lauro F.M."/>
            <person name="McDougald D."/>
            <person name="Thomas T."/>
            <person name="Williams T.J."/>
            <person name="Egan S."/>
            <person name="Rice S."/>
            <person name="DeMaere M.Z."/>
            <person name="Ting L."/>
            <person name="Ertan H."/>
            <person name="Johnson J."/>
            <person name="Ferriera S."/>
            <person name="Lapidus A."/>
            <person name="Anderson I."/>
            <person name="Kyrpides N."/>
            <person name="Munk A.C."/>
            <person name="Detter C."/>
            <person name="Han C.S."/>
            <person name="Brown M.V."/>
            <person name="Robb F.T."/>
            <person name="Kjelleberg S."/>
            <person name="Cavicchioli R."/>
        </authorList>
    </citation>
    <scope>NUCLEOTIDE SEQUENCE [LARGE SCALE GENOMIC DNA]</scope>
    <source>
        <strain evidence="10 11">S14</strain>
    </source>
</reference>
<sequence>MQLTDTEKFHLSGEAGQDIQKCMQVIVNRAKAFGALNEILNIVELAKRADYGIVISRRSGEREDTSIADLAVALNSPKVKFGSFARTESMAKYNRLLRLKHALAKSNEPPYEISKVV</sequence>
<proteinExistence type="inferred from homology"/>
<organism evidence="10 11">
    <name type="scientific">Photobacterium angustum (strain S14 / CCUG 15956)</name>
    <name type="common">Vibrio sp. (strain S14 / CCUG 15956)</name>
    <dbReference type="NCBI Taxonomy" id="314292"/>
    <lineage>
        <taxon>Bacteria</taxon>
        <taxon>Pseudomonadati</taxon>
        <taxon>Pseudomonadota</taxon>
        <taxon>Gammaproteobacteria</taxon>
        <taxon>Vibrionales</taxon>
        <taxon>Vibrionaceae</taxon>
        <taxon>Photobacterium</taxon>
    </lineage>
</organism>
<dbReference type="SMART" id="SM01192">
    <property type="entry name" value="Enolase_C"/>
    <property type="match status" value="1"/>
</dbReference>
<dbReference type="SUPFAM" id="SSF51604">
    <property type="entry name" value="Enolase C-terminal domain-like"/>
    <property type="match status" value="1"/>
</dbReference>
<evidence type="ECO:0000256" key="3">
    <source>
        <dbReference type="ARBA" id="ARBA00012058"/>
    </source>
</evidence>
<evidence type="ECO:0000256" key="6">
    <source>
        <dbReference type="ARBA" id="ARBA00023152"/>
    </source>
</evidence>
<dbReference type="Pfam" id="PF00113">
    <property type="entry name" value="Enolase_C"/>
    <property type="match status" value="1"/>
</dbReference>
<comment type="caution">
    <text evidence="10">The sequence shown here is derived from an EMBL/GenBank/DDBJ whole genome shotgun (WGS) entry which is preliminary data.</text>
</comment>
<dbReference type="PANTHER" id="PTHR11902:SF1">
    <property type="entry name" value="ENOLASE"/>
    <property type="match status" value="1"/>
</dbReference>
<feature type="domain" description="Enolase C-terminal TIM barrel" evidence="9">
    <location>
        <begin position="4"/>
        <end position="109"/>
    </location>
</feature>
<name>Q1ZUZ8_PHOAS</name>
<keyword evidence="5" id="KW-0964">Secreted</keyword>
<dbReference type="AlphaFoldDB" id="Q1ZUZ8"/>
<dbReference type="EMBL" id="AAOJ01000001">
    <property type="protein sequence ID" value="EAS66262.1"/>
    <property type="molecule type" value="Genomic_DNA"/>
</dbReference>
<gene>
    <name evidence="10" type="ORF">VAS14_13134</name>
</gene>
<dbReference type="GO" id="GO:0006096">
    <property type="term" value="P:glycolytic process"/>
    <property type="evidence" value="ECO:0007669"/>
    <property type="project" value="UniProtKB-UniPathway"/>
</dbReference>
<dbReference type="eggNOG" id="COG0148">
    <property type="taxonomic scope" value="Bacteria"/>
</dbReference>
<evidence type="ECO:0000313" key="10">
    <source>
        <dbReference type="EMBL" id="EAS66262.1"/>
    </source>
</evidence>
<dbReference type="OrthoDB" id="4577602at2"/>
<protein>
    <recommendedName>
        <fullName evidence="4">Enolase</fullName>
        <ecNumber evidence="3">4.2.1.11</ecNumber>
    </recommendedName>
</protein>
<evidence type="ECO:0000256" key="5">
    <source>
        <dbReference type="ARBA" id="ARBA00022525"/>
    </source>
</evidence>
<dbReference type="PANTHER" id="PTHR11902">
    <property type="entry name" value="ENOLASE"/>
    <property type="match status" value="1"/>
</dbReference>
<dbReference type="HOGENOM" id="CLU_2082630_0_0_6"/>
<comment type="pathway">
    <text evidence="1">Carbohydrate degradation; glycolysis; pyruvate from D-glyceraldehyde 3-phosphate: step 4/5.</text>
</comment>
<dbReference type="InterPro" id="IPR036849">
    <property type="entry name" value="Enolase-like_C_sf"/>
</dbReference>
<accession>Q1ZUZ8</accession>
<evidence type="ECO:0000256" key="4">
    <source>
        <dbReference type="ARBA" id="ARBA00017068"/>
    </source>
</evidence>
<dbReference type="Proteomes" id="UP000001603">
    <property type="component" value="Unassembled WGS sequence"/>
</dbReference>
<dbReference type="Gene3D" id="3.20.20.120">
    <property type="entry name" value="Enolase-like C-terminal domain"/>
    <property type="match status" value="1"/>
</dbReference>
<dbReference type="UniPathway" id="UPA00109">
    <property type="reaction ID" value="UER00187"/>
</dbReference>
<dbReference type="RefSeq" id="WP_005365674.1">
    <property type="nucleotide sequence ID" value="NZ_CH902599.1"/>
</dbReference>
<keyword evidence="7" id="KW-0456">Lyase</keyword>
<keyword evidence="6" id="KW-0324">Glycolysis</keyword>
<comment type="function">
    <text evidence="8">Catalyzes the reversible conversion of 2-phosphoglycerate (2-PG) into phosphoenolpyruvate (PEP). It is essential for the degradation of carbohydrates via glycolysis.</text>
</comment>
<evidence type="ECO:0000313" key="11">
    <source>
        <dbReference type="Proteomes" id="UP000001603"/>
    </source>
</evidence>
<evidence type="ECO:0000256" key="1">
    <source>
        <dbReference type="ARBA" id="ARBA00005031"/>
    </source>
</evidence>
<evidence type="ECO:0000256" key="7">
    <source>
        <dbReference type="ARBA" id="ARBA00023239"/>
    </source>
</evidence>
<comment type="similarity">
    <text evidence="2">Belongs to the enolase family.</text>
</comment>
<evidence type="ECO:0000259" key="9">
    <source>
        <dbReference type="SMART" id="SM01192"/>
    </source>
</evidence>
<dbReference type="EC" id="4.2.1.11" evidence="3"/>
<dbReference type="InterPro" id="IPR020810">
    <property type="entry name" value="Enolase_C"/>
</dbReference>